<feature type="signal peptide" evidence="1">
    <location>
        <begin position="1"/>
        <end position="29"/>
    </location>
</feature>
<dbReference type="InterPro" id="IPR001810">
    <property type="entry name" value="F-box_dom"/>
</dbReference>
<dbReference type="Gene3D" id="1.20.1280.50">
    <property type="match status" value="1"/>
</dbReference>
<name>A0A1Z5RGA7_SORBI</name>
<reference evidence="4" key="2">
    <citation type="journal article" date="2018" name="Plant J.">
        <title>The Sorghum bicolor reference genome: improved assembly, gene annotations, a transcriptome atlas, and signatures of genome organization.</title>
        <authorList>
            <person name="McCormick R.F."/>
            <person name="Truong S.K."/>
            <person name="Sreedasyam A."/>
            <person name="Jenkins J."/>
            <person name="Shu S."/>
            <person name="Sims D."/>
            <person name="Kennedy M."/>
            <person name="Amirebrahimi M."/>
            <person name="Weers B.D."/>
            <person name="McKinley B."/>
            <person name="Mattison A."/>
            <person name="Morishige D.T."/>
            <person name="Grimwood J."/>
            <person name="Schmutz J."/>
            <person name="Mullet J.E."/>
        </authorList>
    </citation>
    <scope>NUCLEOTIDE SEQUENCE [LARGE SCALE GENOMIC DNA]</scope>
    <source>
        <strain evidence="4">cv. BTx623</strain>
    </source>
</reference>
<feature type="chain" id="PRO_5012373931" description="F-box domain-containing protein" evidence="1">
    <location>
        <begin position="30"/>
        <end position="874"/>
    </location>
</feature>
<keyword evidence="4" id="KW-1185">Reference proteome</keyword>
<evidence type="ECO:0000256" key="1">
    <source>
        <dbReference type="SAM" id="SignalP"/>
    </source>
</evidence>
<dbReference type="eggNOG" id="ENOG502R51P">
    <property type="taxonomic scope" value="Eukaryota"/>
</dbReference>
<dbReference type="Gramene" id="OQU82737">
    <property type="protein sequence ID" value="OQU82737"/>
    <property type="gene ID" value="SORBI_3005G014950"/>
</dbReference>
<dbReference type="PANTHER" id="PTHR33110">
    <property type="entry name" value="F-BOX/KELCH-REPEAT PROTEIN-RELATED"/>
    <property type="match status" value="1"/>
</dbReference>
<dbReference type="PANTHER" id="PTHR33110:SF43">
    <property type="entry name" value="F-BOX DOMAIN-CONTAINING PROTEIN"/>
    <property type="match status" value="1"/>
</dbReference>
<organism evidence="3 4">
    <name type="scientific">Sorghum bicolor</name>
    <name type="common">Sorghum</name>
    <name type="synonym">Sorghum vulgare</name>
    <dbReference type="NCBI Taxonomy" id="4558"/>
    <lineage>
        <taxon>Eukaryota</taxon>
        <taxon>Viridiplantae</taxon>
        <taxon>Streptophyta</taxon>
        <taxon>Embryophyta</taxon>
        <taxon>Tracheophyta</taxon>
        <taxon>Spermatophyta</taxon>
        <taxon>Magnoliopsida</taxon>
        <taxon>Liliopsida</taxon>
        <taxon>Poales</taxon>
        <taxon>Poaceae</taxon>
        <taxon>PACMAD clade</taxon>
        <taxon>Panicoideae</taxon>
        <taxon>Andropogonodae</taxon>
        <taxon>Andropogoneae</taxon>
        <taxon>Sorghinae</taxon>
        <taxon>Sorghum</taxon>
    </lineage>
</organism>
<dbReference type="SMART" id="SM00256">
    <property type="entry name" value="FBOX"/>
    <property type="match status" value="2"/>
</dbReference>
<proteinExistence type="predicted"/>
<sequence>MARVQVSAPWSWLPSELLGLVFLHLRTRADRAVFPAVCRAWCSAARQCHLPQPSPVPWIMLPGGSATSFPRGETFHLPDGASYHNSCGEWLLLSRSGYGYFLMNPFTKATVPLPSLYSYSYYREPVDFAEDYMVQENNRPGTWGYKCRHDISVVSLVVCSTRLIAAIVAVGDLGTIALCRPGAVAWSVSAREQCRWLSHMVFFQGKLYALDRNNGSEDLISIDIVDEHDNSVPRVSRIERLIEGISLPPQQDIMRRCYLVESHDTLLMIRRKLPYKREHCRARSYIIRVAGIEVFEANFEQHLWTAVRTLGNDQALFLGQGCSRAVRVSPYDLSRDCIFFLDDYINWYWKWKRETTSCGLYDMKDEKIYLPLPMVSWRSKILPATWIFSQGSQENEVVAQPEEPEVVVQEATEEEEQEEELQECPDHHPSSFEKAVATGVRRAATSPRMPQVQGSRAPPWSDLPAELLGLVFLRLPTRADRAFFHAVCRTWCSAAHRCRLPPPSQVPWLLLPDGSATSFPHGETFQLPDDMHFHKSCGEWLLLSRNDGTYFLMNHFTKATMPLPSLSSRRYCKEPVEVTEDYMVQHFYERQRACSYSMIGGISVVSLAVCSTRLIAAIVAVGSFRRISLCRPGAGAWSVSRDVECSQLSDMVFLQGKIYALDRTAGTMDLIAIDIVDEYDNEPRVSRIKRLIEGISLSNQQQPYLLESHGTLLMIYKKVSDKIGRGPGIPATGSSKFVVFKADLERHLWAEMSTLGNDQALFLGRGCSRVVRVSPYDLSRDCIFYLYDSINWVGNLKKAARSCELYDMKDGKIYSPLPSISWESRKVLATWIFSQDETDKAASSRSQEIVEPEVDPLMLMCRGTCSADASPTPH</sequence>
<keyword evidence="1" id="KW-0732">Signal</keyword>
<reference evidence="3 4" key="1">
    <citation type="journal article" date="2009" name="Nature">
        <title>The Sorghum bicolor genome and the diversification of grasses.</title>
        <authorList>
            <person name="Paterson A.H."/>
            <person name="Bowers J.E."/>
            <person name="Bruggmann R."/>
            <person name="Dubchak I."/>
            <person name="Grimwood J."/>
            <person name="Gundlach H."/>
            <person name="Haberer G."/>
            <person name="Hellsten U."/>
            <person name="Mitros T."/>
            <person name="Poliakov A."/>
            <person name="Schmutz J."/>
            <person name="Spannagl M."/>
            <person name="Tang H."/>
            <person name="Wang X."/>
            <person name="Wicker T."/>
            <person name="Bharti A.K."/>
            <person name="Chapman J."/>
            <person name="Feltus F.A."/>
            <person name="Gowik U."/>
            <person name="Grigoriev I.V."/>
            <person name="Lyons E."/>
            <person name="Maher C.A."/>
            <person name="Martis M."/>
            <person name="Narechania A."/>
            <person name="Otillar R.P."/>
            <person name="Penning B.W."/>
            <person name="Salamov A.A."/>
            <person name="Wang Y."/>
            <person name="Zhang L."/>
            <person name="Carpita N.C."/>
            <person name="Freeling M."/>
            <person name="Gingle A.R."/>
            <person name="Hash C.T."/>
            <person name="Keller B."/>
            <person name="Klein P."/>
            <person name="Kresovich S."/>
            <person name="McCann M.C."/>
            <person name="Ming R."/>
            <person name="Peterson D.G."/>
            <person name="Mehboob-ur-Rahman"/>
            <person name="Ware D."/>
            <person name="Westhoff P."/>
            <person name="Mayer K.F."/>
            <person name="Messing J."/>
            <person name="Rokhsar D.S."/>
        </authorList>
    </citation>
    <scope>NUCLEOTIDE SEQUENCE [LARGE SCALE GENOMIC DNA]</scope>
    <source>
        <strain evidence="4">cv. BTx623</strain>
    </source>
</reference>
<feature type="domain" description="F-box" evidence="2">
    <location>
        <begin position="13"/>
        <end position="54"/>
    </location>
</feature>
<dbReference type="Pfam" id="PF00646">
    <property type="entry name" value="F-box"/>
    <property type="match status" value="2"/>
</dbReference>
<dbReference type="AlphaFoldDB" id="A0A1Z5RGA7"/>
<evidence type="ECO:0000259" key="2">
    <source>
        <dbReference type="SMART" id="SM00256"/>
    </source>
</evidence>
<dbReference type="EMBL" id="CM000764">
    <property type="protein sequence ID" value="OQU82737.1"/>
    <property type="molecule type" value="Genomic_DNA"/>
</dbReference>
<dbReference type="InterPro" id="IPR005174">
    <property type="entry name" value="KIB1-4_b-propeller"/>
</dbReference>
<dbReference type="SUPFAM" id="SSF81383">
    <property type="entry name" value="F-box domain"/>
    <property type="match status" value="2"/>
</dbReference>
<evidence type="ECO:0000313" key="4">
    <source>
        <dbReference type="Proteomes" id="UP000000768"/>
    </source>
</evidence>
<feature type="domain" description="F-box" evidence="2">
    <location>
        <begin position="463"/>
        <end position="504"/>
    </location>
</feature>
<accession>A0A1Z5RGA7</accession>
<dbReference type="Proteomes" id="UP000000768">
    <property type="component" value="Chromosome 5"/>
</dbReference>
<dbReference type="InParanoid" id="A0A1Z5RGA7"/>
<protein>
    <recommendedName>
        <fullName evidence="2">F-box domain-containing protein</fullName>
    </recommendedName>
</protein>
<dbReference type="InterPro" id="IPR036047">
    <property type="entry name" value="F-box-like_dom_sf"/>
</dbReference>
<evidence type="ECO:0000313" key="3">
    <source>
        <dbReference type="EMBL" id="OQU82737.1"/>
    </source>
</evidence>
<dbReference type="OMA" id="WFFPADD"/>
<dbReference type="Pfam" id="PF03478">
    <property type="entry name" value="Beta-prop_KIB1-4"/>
    <property type="match status" value="2"/>
</dbReference>
<gene>
    <name evidence="3" type="ORF">SORBI_3005G014950</name>
</gene>